<dbReference type="EMBL" id="AP021888">
    <property type="protein sequence ID" value="BBP44353.1"/>
    <property type="molecule type" value="Genomic_DNA"/>
</dbReference>
<dbReference type="SUPFAM" id="SSF56281">
    <property type="entry name" value="Metallo-hydrolase/oxidoreductase"/>
    <property type="match status" value="1"/>
</dbReference>
<dbReference type="GO" id="GO:1902660">
    <property type="term" value="P:negative regulation of glucose mediated signaling pathway"/>
    <property type="evidence" value="ECO:0007669"/>
    <property type="project" value="TreeGrafter"/>
</dbReference>
<reference evidence="3" key="1">
    <citation type="submission" date="2019-11" db="EMBL/GenBank/DDBJ databases">
        <title>Isolation and characterization of two novel species in the genus Thiomicrorhabdus.</title>
        <authorList>
            <person name="Mochizuki J."/>
            <person name="Kojima H."/>
            <person name="Fukui M."/>
        </authorList>
    </citation>
    <scope>NUCLEOTIDE SEQUENCE [LARGE SCALE GENOMIC DNA]</scope>
    <source>
        <strain evidence="3">AkT22</strain>
    </source>
</reference>
<dbReference type="InterPro" id="IPR036866">
    <property type="entry name" value="RibonucZ/Hydroxyglut_hydro"/>
</dbReference>
<dbReference type="InterPro" id="IPR000396">
    <property type="entry name" value="Pdiesterase2"/>
</dbReference>
<protein>
    <submittedName>
        <fullName evidence="2">cAMP phosphodiesterase class-II:metallo-beta-lactamase superfamily protein</fullName>
    </submittedName>
</protein>
<dbReference type="CDD" id="cd07735">
    <property type="entry name" value="class_II_PDE_MBL-fold"/>
    <property type="match status" value="1"/>
</dbReference>
<evidence type="ECO:0000313" key="3">
    <source>
        <dbReference type="Proteomes" id="UP000501466"/>
    </source>
</evidence>
<gene>
    <name evidence="2" type="ORF">THMIRHAT_20990</name>
</gene>
<dbReference type="GO" id="GO:0006198">
    <property type="term" value="P:cAMP catabolic process"/>
    <property type="evidence" value="ECO:0007669"/>
    <property type="project" value="InterPro"/>
</dbReference>
<dbReference type="Gene3D" id="3.60.15.10">
    <property type="entry name" value="Ribonuclease Z/Hydroxyacylglutathione hydrolase-like"/>
    <property type="match status" value="1"/>
</dbReference>
<dbReference type="AlphaFoldDB" id="A0A6F8PQF3"/>
<name>A0A6F8PQF3_9GAMM</name>
<dbReference type="GO" id="GO:0004115">
    <property type="term" value="F:3',5'-cyclic-AMP phosphodiesterase activity"/>
    <property type="evidence" value="ECO:0007669"/>
    <property type="project" value="InterPro"/>
</dbReference>
<dbReference type="KEGG" id="tzo:THMIRHAT_20990"/>
<dbReference type="InterPro" id="IPR001279">
    <property type="entry name" value="Metallo-B-lactamas"/>
</dbReference>
<dbReference type="SMART" id="SM00849">
    <property type="entry name" value="Lactamase_B"/>
    <property type="match status" value="1"/>
</dbReference>
<proteinExistence type="predicted"/>
<evidence type="ECO:0000259" key="1">
    <source>
        <dbReference type="SMART" id="SM00849"/>
    </source>
</evidence>
<dbReference type="GO" id="GO:0047555">
    <property type="term" value="F:3',5'-cyclic-GMP phosphodiesterase activity"/>
    <property type="evidence" value="ECO:0007669"/>
    <property type="project" value="TreeGrafter"/>
</dbReference>
<keyword evidence="3" id="KW-1185">Reference proteome</keyword>
<feature type="domain" description="Metallo-beta-lactamase" evidence="1">
    <location>
        <begin position="17"/>
        <end position="223"/>
    </location>
</feature>
<dbReference type="PANTHER" id="PTHR28283:SF1">
    <property type="entry name" value="3',5'-CYCLIC-NUCLEOTIDE PHOSPHODIESTERASE 1"/>
    <property type="match status" value="1"/>
</dbReference>
<accession>A0A6F8PQF3</accession>
<dbReference type="PANTHER" id="PTHR28283">
    <property type="entry name" value="3',5'-CYCLIC-NUCLEOTIDE PHOSPHODIESTERASE 1"/>
    <property type="match status" value="1"/>
</dbReference>
<dbReference type="RefSeq" id="WP_173292076.1">
    <property type="nucleotide sequence ID" value="NZ_AP021888.1"/>
</dbReference>
<dbReference type="PRINTS" id="PR00388">
    <property type="entry name" value="PDIESTERASE2"/>
</dbReference>
<dbReference type="Proteomes" id="UP000501466">
    <property type="component" value="Chromosome"/>
</dbReference>
<evidence type="ECO:0000313" key="2">
    <source>
        <dbReference type="EMBL" id="BBP44353.1"/>
    </source>
</evidence>
<organism evidence="2 3">
    <name type="scientific">Thiosulfativibrio zosterae</name>
    <dbReference type="NCBI Taxonomy" id="2675053"/>
    <lineage>
        <taxon>Bacteria</taxon>
        <taxon>Pseudomonadati</taxon>
        <taxon>Pseudomonadota</taxon>
        <taxon>Gammaproteobacteria</taxon>
        <taxon>Thiotrichales</taxon>
        <taxon>Piscirickettsiaceae</taxon>
        <taxon>Thiosulfativibrio</taxon>
    </lineage>
</organism>
<dbReference type="Pfam" id="PF12706">
    <property type="entry name" value="Lactamase_B_2"/>
    <property type="match status" value="1"/>
</dbReference>
<sequence>MQLTILGCSGGIAPGKGTTAFLINEDTLIDAGTGIERLSYEAMQKIRRIFLTHSHLDHISHLPFLLNNLIGLKLPAIDVYALPHTIDALKNHIFNNIIWPDFTQLPSKEEPCVHLHTLTLDRMMSFDNLSIQALPANHSVPTVGYWVGRSPNKGSFAFSGDCHHTQAFWTTLNQLPKVDDLIVDNQYLEKEAAISELAKHYYAAALSEDLVELNYHPRLFITHLPPHHEVEVFSECETVLKKWHPQRLMPGMIFEYHSN</sequence>